<reference evidence="1 2" key="1">
    <citation type="submission" date="2023-07" db="EMBL/GenBank/DDBJ databases">
        <title>Functional and genomic diversity of the sorghum phyllosphere microbiome.</title>
        <authorList>
            <person name="Shade A."/>
        </authorList>
    </citation>
    <scope>NUCLEOTIDE SEQUENCE [LARGE SCALE GENOMIC DNA]</scope>
    <source>
        <strain evidence="1 2">SORGH_AS_1126</strain>
    </source>
</reference>
<name>A0ABU0UDY2_9HYPH</name>
<evidence type="ECO:0000313" key="1">
    <source>
        <dbReference type="EMBL" id="MDQ1183147.1"/>
    </source>
</evidence>
<evidence type="ECO:0000313" key="2">
    <source>
        <dbReference type="Proteomes" id="UP001224781"/>
    </source>
</evidence>
<accession>A0ABU0UDY2</accession>
<keyword evidence="2" id="KW-1185">Reference proteome</keyword>
<proteinExistence type="predicted"/>
<dbReference type="Proteomes" id="UP001224781">
    <property type="component" value="Unassembled WGS sequence"/>
</dbReference>
<dbReference type="EMBL" id="JAUTBL010000001">
    <property type="protein sequence ID" value="MDQ1183147.1"/>
    <property type="molecule type" value="Genomic_DNA"/>
</dbReference>
<dbReference type="RefSeq" id="WP_306927886.1">
    <property type="nucleotide sequence ID" value="NZ_JAUTBL010000001.1"/>
</dbReference>
<organism evidence="1 2">
    <name type="scientific">Agrobacterium larrymoorei</name>
    <dbReference type="NCBI Taxonomy" id="160699"/>
    <lineage>
        <taxon>Bacteria</taxon>
        <taxon>Pseudomonadati</taxon>
        <taxon>Pseudomonadota</taxon>
        <taxon>Alphaproteobacteria</taxon>
        <taxon>Hyphomicrobiales</taxon>
        <taxon>Rhizobiaceae</taxon>
        <taxon>Rhizobium/Agrobacterium group</taxon>
        <taxon>Agrobacterium</taxon>
    </lineage>
</organism>
<comment type="caution">
    <text evidence="1">The sequence shown here is derived from an EMBL/GenBank/DDBJ whole genome shotgun (WGS) entry which is preliminary data.</text>
</comment>
<sequence length="130" mass="14031">MANALETLASAATTGHVGGQNPVDIFYTKLQTQIDYAGQIKDGKTINTRSLWFRKDGAGYIVRIGRNAFEIAGSKLFRAADVDGVVTILKAAKEAIQADKKLQDAIAIHSMERSERLKVGRAKGKAGRAK</sequence>
<gene>
    <name evidence="1" type="ORF">QE408_000269</name>
</gene>
<protein>
    <submittedName>
        <fullName evidence="1">Uncharacterized protein</fullName>
    </submittedName>
</protein>